<dbReference type="Gene3D" id="3.10.50.40">
    <property type="match status" value="1"/>
</dbReference>
<evidence type="ECO:0000313" key="16">
    <source>
        <dbReference type="Proteomes" id="UP000539957"/>
    </source>
</evidence>
<dbReference type="SUPFAM" id="SSF54534">
    <property type="entry name" value="FKBP-like"/>
    <property type="match status" value="1"/>
</dbReference>
<evidence type="ECO:0000256" key="2">
    <source>
        <dbReference type="ARBA" id="ARBA00018370"/>
    </source>
</evidence>
<comment type="caution">
    <text evidence="15">The sequence shown here is derived from an EMBL/GenBank/DDBJ whole genome shotgun (WGS) entry which is preliminary data.</text>
</comment>
<keyword evidence="5" id="KW-0812">Transmembrane</keyword>
<dbReference type="AlphaFoldDB" id="A0A7W7INT4"/>
<dbReference type="SUPFAM" id="SSF109998">
    <property type="entry name" value="Triger factor/SurA peptide-binding domain-like"/>
    <property type="match status" value="1"/>
</dbReference>
<name>A0A7W7INT4_9CAUL</name>
<sequence>MITLFRNFSKSKWAAGLFALIILSFLIVGAQSDVFSSFGPKHVIDAGERSIGAAQFRSDFERVRANLQEQAGRPVSFDDMVKENIHTQYLESQTQRMGFLAWAWDAGIRPGKELVLKEIRRIPAFFNQVSGQFDQDRYEQALAAQGLTSEMLEQDLRDQYVASQFGAAVFAGARVPRIYGALLAGQALETRDGRWFTVTQAMAGAAGAPTDAQLTAFLNENAAQLRRPEFRMISIVLFNPAPNSQPAPISEERIQERFEFRKAALSNAEKRSFVTLTVPTKAAADRVAAELRAGKTPAEVAAANKIEAATYNDTPQSALGDPAVGAAVFALPANQVSNPIQSRVGFTVAKVTDVTAGAPATLESVRNALVQELRAEDAKGETYAKVEKYEKARQEGKNLADAAQSVGARLVQLPPFTADGRLPDGQPLNAPRQIFESAYALSKGGESDIIDAGDGQYFAVRVDDIRPASLPTLAEVRAPLAQQWTLRENARRLSAKAEELAGRVRAGEDIAKVAASAGAQLTARTGVQQSQASQTELGEGVLRGLFGQGKGQVFTGAQSASSFVVGHVDAIHAAVPALAAPLVEQVRPRLTQAMANAMVEQSFAAAAAKVKAKNDPAAAIAALGIEAPAAAPAAPAAPAPAKK</sequence>
<comment type="similarity">
    <text evidence="11">Belongs to the PpiD chaperone family.</text>
</comment>
<evidence type="ECO:0000256" key="12">
    <source>
        <dbReference type="ARBA" id="ARBA00040743"/>
    </source>
</evidence>
<protein>
    <recommendedName>
        <fullName evidence="2">Parvulin-like PPIase</fullName>
    </recommendedName>
    <alternativeName>
        <fullName evidence="9">Peptidyl-prolyl cis-trans isomerase plp</fullName>
    </alternativeName>
    <alternativeName>
        <fullName evidence="12">Periplasmic chaperone PpiD</fullName>
    </alternativeName>
    <alternativeName>
        <fullName evidence="13">Periplasmic folding chaperone</fullName>
    </alternativeName>
    <alternativeName>
        <fullName evidence="10">Rotamase plp</fullName>
    </alternativeName>
</protein>
<evidence type="ECO:0000256" key="1">
    <source>
        <dbReference type="ARBA" id="ARBA00004382"/>
    </source>
</evidence>
<proteinExistence type="inferred from homology"/>
<dbReference type="EMBL" id="JACHKY010000002">
    <property type="protein sequence ID" value="MBB4797785.1"/>
    <property type="molecule type" value="Genomic_DNA"/>
</dbReference>
<evidence type="ECO:0000256" key="11">
    <source>
        <dbReference type="ARBA" id="ARBA00038408"/>
    </source>
</evidence>
<comment type="subcellular location">
    <subcellularLocation>
        <location evidence="1">Cell inner membrane</location>
        <topology evidence="1">Single-pass type II membrane protein</topology>
        <orientation evidence="1">Periplasmic side</orientation>
    </subcellularLocation>
</comment>
<dbReference type="InterPro" id="IPR046357">
    <property type="entry name" value="PPIase_dom_sf"/>
</dbReference>
<feature type="domain" description="PpiC" evidence="14">
    <location>
        <begin position="371"/>
        <end position="477"/>
    </location>
</feature>
<dbReference type="Pfam" id="PF13624">
    <property type="entry name" value="SurA_N_3"/>
    <property type="match status" value="1"/>
</dbReference>
<evidence type="ECO:0000256" key="6">
    <source>
        <dbReference type="ARBA" id="ARBA00022989"/>
    </source>
</evidence>
<evidence type="ECO:0000313" key="15">
    <source>
        <dbReference type="EMBL" id="MBB4797785.1"/>
    </source>
</evidence>
<keyword evidence="15" id="KW-0413">Isomerase</keyword>
<dbReference type="RefSeq" id="WP_184268625.1">
    <property type="nucleotide sequence ID" value="NZ_JACHKY010000002.1"/>
</dbReference>
<evidence type="ECO:0000256" key="8">
    <source>
        <dbReference type="ARBA" id="ARBA00023186"/>
    </source>
</evidence>
<dbReference type="GO" id="GO:0005886">
    <property type="term" value="C:plasma membrane"/>
    <property type="evidence" value="ECO:0007669"/>
    <property type="project" value="UniProtKB-SubCell"/>
</dbReference>
<evidence type="ECO:0000256" key="4">
    <source>
        <dbReference type="ARBA" id="ARBA00022519"/>
    </source>
</evidence>
<keyword evidence="3" id="KW-1003">Cell membrane</keyword>
<keyword evidence="16" id="KW-1185">Reference proteome</keyword>
<accession>A0A7W7INT4</accession>
<evidence type="ECO:0000256" key="5">
    <source>
        <dbReference type="ARBA" id="ARBA00022692"/>
    </source>
</evidence>
<evidence type="ECO:0000256" key="10">
    <source>
        <dbReference type="ARBA" id="ARBA00031484"/>
    </source>
</evidence>
<evidence type="ECO:0000256" key="3">
    <source>
        <dbReference type="ARBA" id="ARBA00022475"/>
    </source>
</evidence>
<reference evidence="15 16" key="1">
    <citation type="submission" date="2020-08" db="EMBL/GenBank/DDBJ databases">
        <title>Functional genomics of gut bacteria from endangered species of beetles.</title>
        <authorList>
            <person name="Carlos-Shanley C."/>
        </authorList>
    </citation>
    <scope>NUCLEOTIDE SEQUENCE [LARGE SCALE GENOMIC DNA]</scope>
    <source>
        <strain evidence="15 16">S00123</strain>
    </source>
</reference>
<evidence type="ECO:0000259" key="14">
    <source>
        <dbReference type="Pfam" id="PF13145"/>
    </source>
</evidence>
<evidence type="ECO:0000256" key="7">
    <source>
        <dbReference type="ARBA" id="ARBA00023136"/>
    </source>
</evidence>
<dbReference type="InterPro" id="IPR052029">
    <property type="entry name" value="PpiD_chaperone"/>
</dbReference>
<organism evidence="15 16">
    <name type="scientific">Brevundimonas bullata</name>
    <dbReference type="NCBI Taxonomy" id="13160"/>
    <lineage>
        <taxon>Bacteria</taxon>
        <taxon>Pseudomonadati</taxon>
        <taxon>Pseudomonadota</taxon>
        <taxon>Alphaproteobacteria</taxon>
        <taxon>Caulobacterales</taxon>
        <taxon>Caulobacteraceae</taxon>
        <taxon>Brevundimonas</taxon>
    </lineage>
</organism>
<gene>
    <name evidence="15" type="ORF">HNP32_001509</name>
</gene>
<dbReference type="GO" id="GO:0003755">
    <property type="term" value="F:peptidyl-prolyl cis-trans isomerase activity"/>
    <property type="evidence" value="ECO:0007669"/>
    <property type="project" value="InterPro"/>
</dbReference>
<keyword evidence="7" id="KW-0472">Membrane</keyword>
<feature type="domain" description="PpiC" evidence="14">
    <location>
        <begin position="249"/>
        <end position="367"/>
    </location>
</feature>
<dbReference type="PANTHER" id="PTHR47529">
    <property type="entry name" value="PEPTIDYL-PROLYL CIS-TRANS ISOMERASE D"/>
    <property type="match status" value="1"/>
</dbReference>
<dbReference type="Pfam" id="PF13145">
    <property type="entry name" value="Rotamase_2"/>
    <property type="match status" value="2"/>
</dbReference>
<keyword evidence="4" id="KW-0997">Cell inner membrane</keyword>
<evidence type="ECO:0000256" key="9">
    <source>
        <dbReference type="ARBA" id="ARBA00030642"/>
    </source>
</evidence>
<dbReference type="InterPro" id="IPR000297">
    <property type="entry name" value="PPIase_PpiC"/>
</dbReference>
<evidence type="ECO:0000256" key="13">
    <source>
        <dbReference type="ARBA" id="ARBA00042775"/>
    </source>
</evidence>
<dbReference type="InterPro" id="IPR027304">
    <property type="entry name" value="Trigger_fact/SurA_dom_sf"/>
</dbReference>
<dbReference type="PANTHER" id="PTHR47529:SF1">
    <property type="entry name" value="PERIPLASMIC CHAPERONE PPID"/>
    <property type="match status" value="1"/>
</dbReference>
<keyword evidence="8" id="KW-0143">Chaperone</keyword>
<keyword evidence="6" id="KW-1133">Transmembrane helix</keyword>
<dbReference type="Proteomes" id="UP000539957">
    <property type="component" value="Unassembled WGS sequence"/>
</dbReference>